<dbReference type="InterPro" id="IPR002931">
    <property type="entry name" value="Transglutaminase-like"/>
</dbReference>
<evidence type="ECO:0000313" key="3">
    <source>
        <dbReference type="Proteomes" id="UP000477911"/>
    </source>
</evidence>
<gene>
    <name evidence="2" type="ORF">GR170_04950</name>
</gene>
<comment type="caution">
    <text evidence="2">The sequence shown here is derived from an EMBL/GenBank/DDBJ whole genome shotgun (WGS) entry which is preliminary data.</text>
</comment>
<protein>
    <submittedName>
        <fullName evidence="2">Transglutaminase family protein</fullName>
    </submittedName>
</protein>
<dbReference type="PANTHER" id="PTHR33490">
    <property type="entry name" value="BLR5614 PROTEIN-RELATED"/>
    <property type="match status" value="1"/>
</dbReference>
<evidence type="ECO:0000313" key="2">
    <source>
        <dbReference type="EMBL" id="MXN17172.1"/>
    </source>
</evidence>
<dbReference type="EMBL" id="WUMU01000003">
    <property type="protein sequence ID" value="MXN17172.1"/>
    <property type="molecule type" value="Genomic_DNA"/>
</dbReference>
<dbReference type="RefSeq" id="WP_160892199.1">
    <property type="nucleotide sequence ID" value="NZ_WUMU01000003.1"/>
</dbReference>
<dbReference type="InterPro" id="IPR038765">
    <property type="entry name" value="Papain-like_cys_pep_sf"/>
</dbReference>
<dbReference type="Proteomes" id="UP000477911">
    <property type="component" value="Unassembled WGS sequence"/>
</dbReference>
<accession>A0A6L7G0F6</accession>
<keyword evidence="3" id="KW-1185">Reference proteome</keyword>
<feature type="domain" description="Transglutaminase-like" evidence="1">
    <location>
        <begin position="160"/>
        <end position="224"/>
    </location>
</feature>
<organism evidence="2 3">
    <name type="scientific">Pseudooceanicola albus</name>
    <dbReference type="NCBI Taxonomy" id="2692189"/>
    <lineage>
        <taxon>Bacteria</taxon>
        <taxon>Pseudomonadati</taxon>
        <taxon>Pseudomonadota</taxon>
        <taxon>Alphaproteobacteria</taxon>
        <taxon>Rhodobacterales</taxon>
        <taxon>Paracoccaceae</taxon>
        <taxon>Pseudooceanicola</taxon>
    </lineage>
</organism>
<name>A0A6L7G0F6_9RHOB</name>
<evidence type="ECO:0000259" key="1">
    <source>
        <dbReference type="SMART" id="SM00460"/>
    </source>
</evidence>
<reference evidence="2 3" key="1">
    <citation type="submission" date="2019-12" db="EMBL/GenBank/DDBJ databases">
        <authorList>
            <person name="Li M."/>
        </authorList>
    </citation>
    <scope>NUCLEOTIDE SEQUENCE [LARGE SCALE GENOMIC DNA]</scope>
    <source>
        <strain evidence="2 3">GBMRC 2024</strain>
    </source>
</reference>
<dbReference type="PANTHER" id="PTHR33490:SF6">
    <property type="entry name" value="SLL1049 PROTEIN"/>
    <property type="match status" value="1"/>
</dbReference>
<sequence length="267" mass="28836">MRLKITHKTTYSYDRAVQYALLQLRLTPRSCRGQTVLDWTSSITGGTVQVSYHDQFRNAVQLVQMDDGAETLEITSQGEIETENLNGVIGPGEGLAPLWLYRAPTPATTVGPMIRKLASGLKKEVEANPLGTVHKLSEAVAEAVTYTKGTTHAATTAEEAAQAGQGVCQDQAQVMIAAARHLGMPARYVSGYLLLDGTIDQEASHGWAEVWIAGLGWVGFDVANAVCPDDRYVRVALGRDYAEAAPVHGLRQGDAQEELCVSLQVQQ</sequence>
<dbReference type="Pfam" id="PF01841">
    <property type="entry name" value="Transglut_core"/>
    <property type="match status" value="1"/>
</dbReference>
<dbReference type="Gene3D" id="3.10.620.30">
    <property type="match status" value="1"/>
</dbReference>
<dbReference type="InterPro" id="IPR013589">
    <property type="entry name" value="Bac_transglu_N"/>
</dbReference>
<dbReference type="AlphaFoldDB" id="A0A6L7G0F6"/>
<proteinExistence type="predicted"/>
<dbReference type="SMART" id="SM00460">
    <property type="entry name" value="TGc"/>
    <property type="match status" value="1"/>
</dbReference>
<dbReference type="Pfam" id="PF08379">
    <property type="entry name" value="Bact_transglu_N"/>
    <property type="match status" value="1"/>
</dbReference>
<dbReference type="SUPFAM" id="SSF54001">
    <property type="entry name" value="Cysteine proteinases"/>
    <property type="match status" value="1"/>
</dbReference>